<dbReference type="EMBL" id="AMCI01001282">
    <property type="protein sequence ID" value="EJX06044.1"/>
    <property type="molecule type" value="Genomic_DNA"/>
</dbReference>
<proteinExistence type="predicted"/>
<evidence type="ECO:0000313" key="1">
    <source>
        <dbReference type="EMBL" id="EJX06044.1"/>
    </source>
</evidence>
<name>J9GGI6_9ZZZZ</name>
<comment type="caution">
    <text evidence="1">The sequence shown here is derived from an EMBL/GenBank/DDBJ whole genome shotgun (WGS) entry which is preliminary data.</text>
</comment>
<organism evidence="1">
    <name type="scientific">gut metagenome</name>
    <dbReference type="NCBI Taxonomy" id="749906"/>
    <lineage>
        <taxon>unclassified sequences</taxon>
        <taxon>metagenomes</taxon>
        <taxon>organismal metagenomes</taxon>
    </lineage>
</organism>
<protein>
    <submittedName>
        <fullName evidence="1">Uncharacterized protein</fullName>
    </submittedName>
</protein>
<accession>J9GGI6</accession>
<sequence length="39" mass="4421">MDLQPKLALIFIPSDDLLKSWVFHNTETVLYHPPSAIGL</sequence>
<gene>
    <name evidence="1" type="ORF">EVA_05846</name>
</gene>
<dbReference type="AlphaFoldDB" id="J9GGI6"/>
<reference evidence="1" key="1">
    <citation type="journal article" date="2012" name="PLoS ONE">
        <title>Gene sets for utilization of primary and secondary nutrition supplies in the distal gut of endangered iberian lynx.</title>
        <authorList>
            <person name="Alcaide M."/>
            <person name="Messina E."/>
            <person name="Richter M."/>
            <person name="Bargiela R."/>
            <person name="Peplies J."/>
            <person name="Huws S.A."/>
            <person name="Newbold C.J."/>
            <person name="Golyshin P.N."/>
            <person name="Simon M.A."/>
            <person name="Lopez G."/>
            <person name="Yakimov M.M."/>
            <person name="Ferrer M."/>
        </authorList>
    </citation>
    <scope>NUCLEOTIDE SEQUENCE</scope>
</reference>